<evidence type="ECO:0000259" key="1">
    <source>
        <dbReference type="Pfam" id="PF10607"/>
    </source>
</evidence>
<protein>
    <recommendedName>
        <fullName evidence="1">CTLH/CRA C-terminal to LisH motif domain-containing protein</fullName>
    </recommendedName>
</protein>
<dbReference type="OrthoDB" id="25503at2759"/>
<dbReference type="AlphaFoldDB" id="A0A1A0H5Y3"/>
<feature type="domain" description="CTLH/CRA C-terminal to LisH motif" evidence="1">
    <location>
        <begin position="643"/>
        <end position="798"/>
    </location>
</feature>
<dbReference type="InterPro" id="IPR024964">
    <property type="entry name" value="CTLH/CRA"/>
</dbReference>
<dbReference type="STRING" id="869754.A0A1A0H5Y3"/>
<dbReference type="EMBL" id="LXTC01000007">
    <property type="protein sequence ID" value="OBA19365.1"/>
    <property type="molecule type" value="Genomic_DNA"/>
</dbReference>
<proteinExistence type="predicted"/>
<dbReference type="Gene3D" id="2.60.120.920">
    <property type="match status" value="1"/>
</dbReference>
<gene>
    <name evidence="2" type="ORF">METBIDRAFT_46634</name>
</gene>
<dbReference type="RefSeq" id="XP_018709897.1">
    <property type="nucleotide sequence ID" value="XM_018858059.1"/>
</dbReference>
<evidence type="ECO:0000313" key="3">
    <source>
        <dbReference type="Proteomes" id="UP000092555"/>
    </source>
</evidence>
<dbReference type="Pfam" id="PF10607">
    <property type="entry name" value="CTLH"/>
    <property type="match status" value="1"/>
</dbReference>
<organism evidence="2 3">
    <name type="scientific">Metschnikowia bicuspidata var. bicuspidata NRRL YB-4993</name>
    <dbReference type="NCBI Taxonomy" id="869754"/>
    <lineage>
        <taxon>Eukaryota</taxon>
        <taxon>Fungi</taxon>
        <taxon>Dikarya</taxon>
        <taxon>Ascomycota</taxon>
        <taxon>Saccharomycotina</taxon>
        <taxon>Pichiomycetes</taxon>
        <taxon>Metschnikowiaceae</taxon>
        <taxon>Metschnikowia</taxon>
    </lineage>
</organism>
<dbReference type="PANTHER" id="PTHR12864">
    <property type="entry name" value="RAN BINDING PROTEIN 9-RELATED"/>
    <property type="match status" value="1"/>
</dbReference>
<keyword evidence="3" id="KW-1185">Reference proteome</keyword>
<dbReference type="GeneID" id="30031035"/>
<dbReference type="Proteomes" id="UP000092555">
    <property type="component" value="Unassembled WGS sequence"/>
</dbReference>
<dbReference type="InterPro" id="IPR050618">
    <property type="entry name" value="Ubq-SigPath_Reg"/>
</dbReference>
<name>A0A1A0H5Y3_9ASCO</name>
<sequence length="827" mass="94718">MSSSEFTYVIPPYLLNSCVGQELHQELCWLDPDLAARNYFSPESSHYRFRLPRDLSQDPNSFCDDTYINELIRKKLREKFAALGILGSSCPDEVKDEYLFELYEIFKDRLMPNKEGVKSPEEALRSGDRAQDSYNTTQESLFDLPRYGEFIYKKGYKGTNSHCLEASPLEILISWARDKKENKYSFFPYLMVDDKNFFLSPLPMYWTPLSGGNHLKVLDEQFNLESDIENGYSVLRLKLSRDNAELAENQSGKKRFYNFISNNQVQENTGVYYYEVSIEQMAAKSTDYDPIIQANDPSLSSGSSLFFNMGFTKRTIKFDKIPSSTGPLSATTLTIDLKKIQADICLHSLSLCGSKLDEDTITFLGAEPGVSFEGSLAISFNNSCSYASIKRNDGDFRTSSLNLNRRFSQLNRHNPADQELTKLDIDVPFHTFSLFETEDKKCFQTDTVGFGVNFIDRTLFITLNGVIVKTIIELDITASNRYQDSLFGQGAELGPLYPMIGFRLANFSKLAPNGNMPESKIITNFGLKSFQFNINGYIQKLKLGQKKLLQSVIYDELNTVSESSDTDIQKFELSVRNIQDDPAIMNDFIGGYLIQEGFLEAFESFKSDLDDLLRNVSQVEDEEMREAYKSHSLNKIFAPTKAVQRQQLKQKIIGRQFSEAIDILQTEFSHLRKLELFVFELELLQYIELLRCFYNVKFESDDEDICTSKDLETSLFARAFTLGRNLFEKSGETSARALKELSSVLLLNDKENLKELSQACRLFERNANDIKVLASMINSEILEEQGFSRESRLENMVTYVEENVSRLSSENKNPFSLVNFERDYMDL</sequence>
<evidence type="ECO:0000313" key="2">
    <source>
        <dbReference type="EMBL" id="OBA19365.1"/>
    </source>
</evidence>
<accession>A0A1A0H5Y3</accession>
<comment type="caution">
    <text evidence="2">The sequence shown here is derived from an EMBL/GenBank/DDBJ whole genome shotgun (WGS) entry which is preliminary data.</text>
</comment>
<dbReference type="InterPro" id="IPR043136">
    <property type="entry name" value="B30.2/SPRY_sf"/>
</dbReference>
<reference evidence="2 3" key="1">
    <citation type="submission" date="2016-05" db="EMBL/GenBank/DDBJ databases">
        <title>Comparative genomics of biotechnologically important yeasts.</title>
        <authorList>
            <consortium name="DOE Joint Genome Institute"/>
            <person name="Riley R."/>
            <person name="Haridas S."/>
            <person name="Wolfe K.H."/>
            <person name="Lopes M.R."/>
            <person name="Hittinger C.T."/>
            <person name="Goker M."/>
            <person name="Salamov A."/>
            <person name="Wisecaver J."/>
            <person name="Long T.M."/>
            <person name="Aerts A.L."/>
            <person name="Barry K."/>
            <person name="Choi C."/>
            <person name="Clum A."/>
            <person name="Coughlan A.Y."/>
            <person name="Deshpande S."/>
            <person name="Douglass A.P."/>
            <person name="Hanson S.J."/>
            <person name="Klenk H.-P."/>
            <person name="LaButti K."/>
            <person name="Lapidus A."/>
            <person name="Lindquist E."/>
            <person name="Lipzen A."/>
            <person name="Meier-kolthoff J.P."/>
            <person name="Ohm R.A."/>
            <person name="Otillar R.P."/>
            <person name="Pangilinan J."/>
            <person name="Peng Y."/>
            <person name="Rokas A."/>
            <person name="Rosa C.A."/>
            <person name="Scheuner C."/>
            <person name="Sibirny A.A."/>
            <person name="Slot J.C."/>
            <person name="Stielow J.B."/>
            <person name="Sun H."/>
            <person name="Kurtzman C.P."/>
            <person name="Blackwell M."/>
            <person name="Grigoriev I.V."/>
            <person name="Jeffries T.W."/>
        </authorList>
    </citation>
    <scope>NUCLEOTIDE SEQUENCE [LARGE SCALE GENOMIC DNA]</scope>
    <source>
        <strain evidence="2 3">NRRL YB-4993</strain>
    </source>
</reference>